<reference evidence="2 3" key="1">
    <citation type="submission" date="2019-07" db="EMBL/GenBank/DDBJ databases">
        <authorList>
            <person name="Kim J."/>
        </authorList>
    </citation>
    <scope>NUCLEOTIDE SEQUENCE [LARGE SCALE GENOMIC DNA]</scope>
    <source>
        <strain evidence="3">dk17</strain>
    </source>
</reference>
<evidence type="ECO:0008006" key="4">
    <source>
        <dbReference type="Google" id="ProtNLM"/>
    </source>
</evidence>
<accession>A0A563U586</accession>
<sequence length="107" mass="12222">MKNLSFLFLAFVALSLWACSGNNKHESNPKLIGNWISKDGETKLQISTKQFILDNGEPIPEDYFTKGDTILTSFEGNQPYTKFLIKKLTDKELSLMFPDSVLVEFRK</sequence>
<evidence type="ECO:0000313" key="3">
    <source>
        <dbReference type="Proteomes" id="UP000320042"/>
    </source>
</evidence>
<evidence type="ECO:0000313" key="2">
    <source>
        <dbReference type="EMBL" id="TWR26498.1"/>
    </source>
</evidence>
<dbReference type="Proteomes" id="UP000320042">
    <property type="component" value="Unassembled WGS sequence"/>
</dbReference>
<evidence type="ECO:0000256" key="1">
    <source>
        <dbReference type="SAM" id="SignalP"/>
    </source>
</evidence>
<dbReference type="AlphaFoldDB" id="A0A563U586"/>
<keyword evidence="1" id="KW-0732">Signal</keyword>
<organism evidence="2 3">
    <name type="scientific">Mucilaginibacter pallidiroseus</name>
    <dbReference type="NCBI Taxonomy" id="2599295"/>
    <lineage>
        <taxon>Bacteria</taxon>
        <taxon>Pseudomonadati</taxon>
        <taxon>Bacteroidota</taxon>
        <taxon>Sphingobacteriia</taxon>
        <taxon>Sphingobacteriales</taxon>
        <taxon>Sphingobacteriaceae</taxon>
        <taxon>Mucilaginibacter</taxon>
    </lineage>
</organism>
<dbReference type="EMBL" id="VOEJ01000007">
    <property type="protein sequence ID" value="TWR26498.1"/>
    <property type="molecule type" value="Genomic_DNA"/>
</dbReference>
<feature type="signal peptide" evidence="1">
    <location>
        <begin position="1"/>
        <end position="18"/>
    </location>
</feature>
<comment type="caution">
    <text evidence="2">The sequence shown here is derived from an EMBL/GenBank/DDBJ whole genome shotgun (WGS) entry which is preliminary data.</text>
</comment>
<dbReference type="RefSeq" id="WP_146382778.1">
    <property type="nucleotide sequence ID" value="NZ_VOEJ01000007.1"/>
</dbReference>
<dbReference type="OrthoDB" id="798656at2"/>
<protein>
    <recommendedName>
        <fullName evidence="4">DUF5640 domain-containing protein</fullName>
    </recommendedName>
</protein>
<feature type="chain" id="PRO_5021965626" description="DUF5640 domain-containing protein" evidence="1">
    <location>
        <begin position="19"/>
        <end position="107"/>
    </location>
</feature>
<gene>
    <name evidence="2" type="ORF">FPZ43_15180</name>
</gene>
<proteinExistence type="predicted"/>
<keyword evidence="3" id="KW-1185">Reference proteome</keyword>
<name>A0A563U586_9SPHI</name>